<dbReference type="EMBL" id="CP126446">
    <property type="protein sequence ID" value="WIF96674.1"/>
    <property type="molecule type" value="Genomic_DNA"/>
</dbReference>
<dbReference type="RefSeq" id="WP_231416941.1">
    <property type="nucleotide sequence ID" value="NZ_CP126446.1"/>
</dbReference>
<sequence length="157" mass="18588">MNKEYQNFVNHIVYQLYLLPAKQRTTSSVLHIVYQHQQEKGKETFFKSGCDYIAFVQIVDHLLQQLDIYQDEHTWYCPLWKGVDPHNAKSFRLDHTIIGQDHSQVRFRKFFAECSTQMLKDYKEKAILCSEHMFQRKPSSIECIDLTTGELHVMNSA</sequence>
<dbReference type="Proteomes" id="UP001236652">
    <property type="component" value="Chromosome"/>
</dbReference>
<organism evidence="1 2">
    <name type="scientific">Pontibacillus chungwhensis</name>
    <dbReference type="NCBI Taxonomy" id="265426"/>
    <lineage>
        <taxon>Bacteria</taxon>
        <taxon>Bacillati</taxon>
        <taxon>Bacillota</taxon>
        <taxon>Bacilli</taxon>
        <taxon>Bacillales</taxon>
        <taxon>Bacillaceae</taxon>
        <taxon>Pontibacillus</taxon>
    </lineage>
</organism>
<proteinExistence type="predicted"/>
<accession>A0ABY8UVY6</accession>
<name>A0ABY8UVY6_9BACI</name>
<gene>
    <name evidence="1" type="ORF">QNI29_13040</name>
</gene>
<protein>
    <submittedName>
        <fullName evidence="1">Uncharacterized protein</fullName>
    </submittedName>
</protein>
<evidence type="ECO:0000313" key="2">
    <source>
        <dbReference type="Proteomes" id="UP001236652"/>
    </source>
</evidence>
<keyword evidence="2" id="KW-1185">Reference proteome</keyword>
<evidence type="ECO:0000313" key="1">
    <source>
        <dbReference type="EMBL" id="WIF96674.1"/>
    </source>
</evidence>
<reference evidence="1 2" key="1">
    <citation type="submission" date="2023-05" db="EMBL/GenBank/DDBJ databases">
        <title>Comparative genomics reveals the evidence of polycyclic aromatic hydrocarbons degradation in moderately halophilic genus Pontibacillus.</title>
        <authorList>
            <person name="Yang H."/>
            <person name="Qian Z."/>
        </authorList>
    </citation>
    <scope>NUCLEOTIDE SEQUENCE [LARGE SCALE GENOMIC DNA]</scope>
    <source>
        <strain evidence="2">HN14</strain>
    </source>
</reference>